<evidence type="ECO:0000256" key="7">
    <source>
        <dbReference type="PROSITE-ProRule" id="PRU00423"/>
    </source>
</evidence>
<keyword evidence="5" id="KW-0598">Phosphotransferase system</keyword>
<keyword evidence="10" id="KW-1185">Reference proteome</keyword>
<evidence type="ECO:0000256" key="3">
    <source>
        <dbReference type="ARBA" id="ARBA00022597"/>
    </source>
</evidence>
<evidence type="ECO:0000256" key="1">
    <source>
        <dbReference type="ARBA" id="ARBA00022448"/>
    </source>
</evidence>
<evidence type="ECO:0000256" key="5">
    <source>
        <dbReference type="ARBA" id="ARBA00022683"/>
    </source>
</evidence>
<gene>
    <name evidence="9" type="ORF">JHK62_01225</name>
</gene>
<dbReference type="Gene3D" id="3.40.50.2300">
    <property type="match status" value="1"/>
</dbReference>
<keyword evidence="2" id="KW-0597">Phosphoprotein</keyword>
<name>A0ABS0ZH13_9STRE</name>
<dbReference type="InterPro" id="IPR003501">
    <property type="entry name" value="PTS_EIIB_2/3"/>
</dbReference>
<dbReference type="CDD" id="cd05564">
    <property type="entry name" value="PTS_IIB_chitobiose_lichenan"/>
    <property type="match status" value="1"/>
</dbReference>
<dbReference type="EMBL" id="JAENBO010000001">
    <property type="protein sequence ID" value="MBJ8325300.1"/>
    <property type="molecule type" value="Genomic_DNA"/>
</dbReference>
<dbReference type="PANTHER" id="PTHR34581:SF2">
    <property type="entry name" value="PTS SYSTEM N,N'-DIACETYLCHITOBIOSE-SPECIFIC EIIB COMPONENT"/>
    <property type="match status" value="1"/>
</dbReference>
<evidence type="ECO:0000256" key="4">
    <source>
        <dbReference type="ARBA" id="ARBA00022679"/>
    </source>
</evidence>
<dbReference type="SUPFAM" id="SSF52794">
    <property type="entry name" value="PTS system IIB component-like"/>
    <property type="match status" value="1"/>
</dbReference>
<keyword evidence="3 9" id="KW-0762">Sugar transport</keyword>
<dbReference type="Proteomes" id="UP000653045">
    <property type="component" value="Unassembled WGS sequence"/>
</dbReference>
<keyword evidence="1" id="KW-0813">Transport</keyword>
<dbReference type="PANTHER" id="PTHR34581">
    <property type="entry name" value="PTS SYSTEM N,N'-DIACETYLCHITOBIOSE-SPECIFIC EIIB COMPONENT"/>
    <property type="match status" value="1"/>
</dbReference>
<dbReference type="PROSITE" id="PS51100">
    <property type="entry name" value="PTS_EIIB_TYPE_3"/>
    <property type="match status" value="1"/>
</dbReference>
<keyword evidence="6" id="KW-0418">Kinase</keyword>
<dbReference type="Pfam" id="PF02302">
    <property type="entry name" value="PTS_IIB"/>
    <property type="match status" value="1"/>
</dbReference>
<accession>A0ABS0ZH13</accession>
<evidence type="ECO:0000313" key="9">
    <source>
        <dbReference type="EMBL" id="MBJ8325300.1"/>
    </source>
</evidence>
<reference evidence="9 10" key="1">
    <citation type="journal article" date="2021" name="Int. J. Syst. Evol. Microbiol.">
        <title>Streptococcus vicugnae sp. nov., isolated from faeces of alpacas (Vicugna pacos) and cattle (Bos taurus), Streptococcus zalophi sp. nov., and Streptococcus pacificus sp. nov., isolated from respiratory tract of California sea lions (Zalophus californianus).</title>
        <authorList>
            <person name="Volokhov D.V."/>
            <person name="Zagorodnyaya T.A."/>
            <person name="Shen Z."/>
            <person name="Blom J."/>
            <person name="Furtak V.A."/>
            <person name="Eisenberg T."/>
            <person name="Fan P."/>
            <person name="Jeong K.C."/>
            <person name="Gao Y."/>
            <person name="Zhang S."/>
            <person name="Amselle M."/>
        </authorList>
    </citation>
    <scope>NUCLEOTIDE SEQUENCE [LARGE SCALE GENOMIC DNA]</scope>
    <source>
        <strain evidence="9 10">CSL7591</strain>
    </source>
</reference>
<evidence type="ECO:0000256" key="2">
    <source>
        <dbReference type="ARBA" id="ARBA00022553"/>
    </source>
</evidence>
<dbReference type="InterPro" id="IPR036095">
    <property type="entry name" value="PTS_EIIB-like_sf"/>
</dbReference>
<dbReference type="InterPro" id="IPR013012">
    <property type="entry name" value="PTS_EIIB_3"/>
</dbReference>
<protein>
    <submittedName>
        <fullName evidence="9">PTS sugar transporter subunit IIB</fullName>
    </submittedName>
</protein>
<feature type="domain" description="PTS EIIB type-3" evidence="8">
    <location>
        <begin position="1"/>
        <end position="104"/>
    </location>
</feature>
<evidence type="ECO:0000313" key="10">
    <source>
        <dbReference type="Proteomes" id="UP000653045"/>
    </source>
</evidence>
<evidence type="ECO:0000256" key="6">
    <source>
        <dbReference type="ARBA" id="ARBA00022777"/>
    </source>
</evidence>
<comment type="caution">
    <text evidence="9">The sequence shown here is derived from an EMBL/GenBank/DDBJ whole genome shotgun (WGS) entry which is preliminary data.</text>
</comment>
<organism evidence="9 10">
    <name type="scientific">Streptococcus pacificus</name>
    <dbReference type="NCBI Taxonomy" id="2740577"/>
    <lineage>
        <taxon>Bacteria</taxon>
        <taxon>Bacillati</taxon>
        <taxon>Bacillota</taxon>
        <taxon>Bacilli</taxon>
        <taxon>Lactobacillales</taxon>
        <taxon>Streptococcaceae</taxon>
        <taxon>Streptococcus</taxon>
    </lineage>
</organism>
<dbReference type="InterPro" id="IPR051819">
    <property type="entry name" value="PTS_sugar-specific_EIIB"/>
</dbReference>
<keyword evidence="4" id="KW-0808">Transferase</keyword>
<dbReference type="RefSeq" id="WP_199574859.1">
    <property type="nucleotide sequence ID" value="NZ_JAENBO010000001.1"/>
</dbReference>
<sequence length="104" mass="11354">MKNIMLVCNAGMSTSMLVTKMSSAAKEKGVDAAIWAVPVSEVDNEVSGKDIDAILVGPQVKFMLNEYKEKFEPTIKVADINMVDYGTMNGENVLNFALEMMGED</sequence>
<feature type="modified residue" description="Phosphocysteine; by EIIA" evidence="7">
    <location>
        <position position="8"/>
    </location>
</feature>
<proteinExistence type="predicted"/>
<evidence type="ECO:0000259" key="8">
    <source>
        <dbReference type="PROSITE" id="PS51100"/>
    </source>
</evidence>